<dbReference type="Pfam" id="PF03466">
    <property type="entry name" value="LysR_substrate"/>
    <property type="match status" value="1"/>
</dbReference>
<dbReference type="PANTHER" id="PTHR30118">
    <property type="entry name" value="HTH-TYPE TRANSCRIPTIONAL REGULATOR LEUO-RELATED"/>
    <property type="match status" value="1"/>
</dbReference>
<name>A0A3S8U2F8_9RHOB</name>
<dbReference type="SUPFAM" id="SSF46785">
    <property type="entry name" value="Winged helix' DNA-binding domain"/>
    <property type="match status" value="1"/>
</dbReference>
<organism evidence="6 7">
    <name type="scientific">Tabrizicola piscis</name>
    <dbReference type="NCBI Taxonomy" id="2494374"/>
    <lineage>
        <taxon>Bacteria</taxon>
        <taxon>Pseudomonadati</taxon>
        <taxon>Pseudomonadota</taxon>
        <taxon>Alphaproteobacteria</taxon>
        <taxon>Rhodobacterales</taxon>
        <taxon>Paracoccaceae</taxon>
        <taxon>Tabrizicola</taxon>
    </lineage>
</organism>
<dbReference type="Gene3D" id="1.10.10.10">
    <property type="entry name" value="Winged helix-like DNA-binding domain superfamily/Winged helix DNA-binding domain"/>
    <property type="match status" value="1"/>
</dbReference>
<evidence type="ECO:0000313" key="7">
    <source>
        <dbReference type="Proteomes" id="UP000282002"/>
    </source>
</evidence>
<dbReference type="CDD" id="cd08417">
    <property type="entry name" value="PBP2_Nitroaromatics_like"/>
    <property type="match status" value="1"/>
</dbReference>
<evidence type="ECO:0000256" key="4">
    <source>
        <dbReference type="ARBA" id="ARBA00023163"/>
    </source>
</evidence>
<dbReference type="Gene3D" id="3.40.190.10">
    <property type="entry name" value="Periplasmic binding protein-like II"/>
    <property type="match status" value="2"/>
</dbReference>
<dbReference type="OrthoDB" id="528082at2"/>
<evidence type="ECO:0000259" key="5">
    <source>
        <dbReference type="PROSITE" id="PS50931"/>
    </source>
</evidence>
<dbReference type="InterPro" id="IPR000847">
    <property type="entry name" value="LysR_HTH_N"/>
</dbReference>
<dbReference type="InterPro" id="IPR036388">
    <property type="entry name" value="WH-like_DNA-bd_sf"/>
</dbReference>
<proteinExistence type="inferred from homology"/>
<keyword evidence="3" id="KW-0238">DNA-binding</keyword>
<evidence type="ECO:0000256" key="3">
    <source>
        <dbReference type="ARBA" id="ARBA00023125"/>
    </source>
</evidence>
<feature type="domain" description="HTH lysR-type" evidence="5">
    <location>
        <begin position="10"/>
        <end position="67"/>
    </location>
</feature>
<comment type="similarity">
    <text evidence="1">Belongs to the LysR transcriptional regulatory family.</text>
</comment>
<dbReference type="InterPro" id="IPR036390">
    <property type="entry name" value="WH_DNA-bd_sf"/>
</dbReference>
<dbReference type="EMBL" id="CP034328">
    <property type="protein sequence ID" value="AZL57755.1"/>
    <property type="molecule type" value="Genomic_DNA"/>
</dbReference>
<evidence type="ECO:0000256" key="1">
    <source>
        <dbReference type="ARBA" id="ARBA00009437"/>
    </source>
</evidence>
<reference evidence="6 7" key="1">
    <citation type="submission" date="2018-12" db="EMBL/GenBank/DDBJ databases">
        <title>Complete genome sequencing of Tabrizicola sp. K13M18.</title>
        <authorList>
            <person name="Bae J.-W."/>
        </authorList>
    </citation>
    <scope>NUCLEOTIDE SEQUENCE [LARGE SCALE GENOMIC DNA]</scope>
    <source>
        <strain evidence="6 7">K13M18</strain>
    </source>
</reference>
<dbReference type="PROSITE" id="PS50931">
    <property type="entry name" value="HTH_LYSR"/>
    <property type="match status" value="1"/>
</dbReference>
<gene>
    <name evidence="6" type="ORF">EI545_02180</name>
</gene>
<dbReference type="GO" id="GO:0003700">
    <property type="term" value="F:DNA-binding transcription factor activity"/>
    <property type="evidence" value="ECO:0007669"/>
    <property type="project" value="InterPro"/>
</dbReference>
<dbReference type="InterPro" id="IPR005119">
    <property type="entry name" value="LysR_subst-bd"/>
</dbReference>
<dbReference type="RefSeq" id="WP_125323956.1">
    <property type="nucleotide sequence ID" value="NZ_CP034328.1"/>
</dbReference>
<sequence>MLNQIDLSRTDLNLLVLFETVLREGNVGRAASALNLSPSAVSHGLGRLRRLMNDPLFLRTTRGVIPTERALDLAPRIAEILLGVREVLAGAEPFDPSISTRRFRVGAGDAFLCVHGPSFAAALSEQAPTVATSVLHIVPSFRTSPEQGAWDHVLEMLETRELDMAILPWVTSPARFALRPVPETEDRLVAVTRADHPYALDPTLDTYCLARHLVVSIRGDPVAATDSVLAKLGRERRVAMTAPNFSSALFLAAESDLVVSLPQSLVDTHGARFGLVGTPLPFEVSTSNVVIVTTRAALQDAGVAWLVDLLCVVMSKSELRL</sequence>
<dbReference type="InterPro" id="IPR050389">
    <property type="entry name" value="LysR-type_TF"/>
</dbReference>
<keyword evidence="4" id="KW-0804">Transcription</keyword>
<dbReference type="KEGG" id="taw:EI545_02180"/>
<dbReference type="InterPro" id="IPR037402">
    <property type="entry name" value="YidZ_PBP2"/>
</dbReference>
<keyword evidence="2" id="KW-0805">Transcription regulation</keyword>
<keyword evidence="7" id="KW-1185">Reference proteome</keyword>
<dbReference type="SUPFAM" id="SSF53850">
    <property type="entry name" value="Periplasmic binding protein-like II"/>
    <property type="match status" value="1"/>
</dbReference>
<protein>
    <submittedName>
        <fullName evidence="6">LysR family transcriptional regulator</fullName>
    </submittedName>
</protein>
<dbReference type="Proteomes" id="UP000282002">
    <property type="component" value="Chromosome"/>
</dbReference>
<evidence type="ECO:0000256" key="2">
    <source>
        <dbReference type="ARBA" id="ARBA00023015"/>
    </source>
</evidence>
<dbReference type="PANTHER" id="PTHR30118:SF15">
    <property type="entry name" value="TRANSCRIPTIONAL REGULATORY PROTEIN"/>
    <property type="match status" value="1"/>
</dbReference>
<accession>A0A3S8U2F8</accession>
<evidence type="ECO:0000313" key="6">
    <source>
        <dbReference type="EMBL" id="AZL57755.1"/>
    </source>
</evidence>
<dbReference type="AlphaFoldDB" id="A0A3S8U2F8"/>
<dbReference type="GO" id="GO:0003677">
    <property type="term" value="F:DNA binding"/>
    <property type="evidence" value="ECO:0007669"/>
    <property type="project" value="UniProtKB-KW"/>
</dbReference>
<dbReference type="Pfam" id="PF00126">
    <property type="entry name" value="HTH_1"/>
    <property type="match status" value="1"/>
</dbReference>